<keyword evidence="1" id="KW-1133">Transmembrane helix</keyword>
<dbReference type="Proteomes" id="UP000000600">
    <property type="component" value="Unassembled WGS sequence"/>
</dbReference>
<keyword evidence="1" id="KW-0472">Membrane</keyword>
<sequence length="2726" mass="309866">MDCFEDPYGWEFSRKCTYDYEVGNGKIGQGTYQKIERDYPELFFVGNSIQLGTWTGTITRSRQLKYAVYICTGCKDFCTTPDETTCYTFDHDYKKVDIDKVAVECIEGYYLKMNTCESCSIKYCSKCGTLVSGSGGTDLCEQCQDGYRWSAQTKSCVLCTNNCSKCVTVTVASTEIQQCKACNSGYIPSLDLRTCEGCDSNCLRCEYIAIQTMEIMYPSRSFLSIGEDIKDWYVKICRQCQQSNDILNYDGQSCVPTQVSNCDVGYYQISLLSDTSSTRSSLDLDFIPYRRDYDSDPVSMCLYCKTDFVLSADGTSCVAVDNAKKLANCISHQISGANYICIKCSSGYSLDTKQGSCFVGCSDQIDNCLYCYSYDSPSDDIVSYYDSSGILLKGDTQKVYSCLICDDGYYADFFSNSCLPCPAYCSSCSQYNQDYNFTSYAQQRVILDTFKKSKYLTTSLEEPYCSKCTTGFTKYGNSCQGCTKNCVISNPSQVPTNPLSFLLDACEYQSNGAFCGQCFNYYRDRSINSEESECQTCPYRCMACRDRTQEELNRVNYYFSPSNSILEKYSRLCYAFDENISSSQKVTYDTYLNMPLECDQAAQQTGKCVEQAQIDIKLFCKSSEYTTEYNAAPIFDRGYLFSLNYFYSTSSSSTYATNITLDGIETLTFYKQLNEKVISSLILNIYLKSGEKQCDFTQSTNFLFNFQKNVFSIRYFYVNIIGEPDSTQDPLVIKLDGLLNIPWSDYLSIKGIEIKALKSNSTHDYTGLNISQNVKTKLTLENFKITKEYDGTKMVFLAENVDILNWKKVVFSGFKSDDVFSLPYPLENIDTVSYMFDDVTFYQCIFKDAVLFSPTINTNVKSIIQGIGSQGMTFHKCKLTNVVIFGEPEGSAINSGLINFGKVVFKFTVFTNSWFINLKSQNKTMLNNVDIIRCNFTEGSKLVQSNSFFLKNVYSLNSTFYTEGRLFQNSYKVIDDLQASNALHFYSFSNVKIVQSLCLTPICFIKISTPINNYQYNTNVSLVDFYIEQTNSMKLTDKESNSVFSALIFFTSVQKIVISNFQSLNNLGITQLAANNIQSFQLVDGLYDWTQSQYIDSQLNPSNNKIPTSKDCADRKTEFKSYNEHFLYISDFEIGVKIENVVIRRLLSIDTNFIQLNSWDVEQYNTTSDTVIQDYGQFYDNTTRELIILKNIKVIGNSLVITESGTAIGSIYIQSNQDQDILIQDCEFSQNHLHSLVSDQLNPSSPVFIIQAPLSYLVLKNTIFDNNRATRVHNSVIYVVTYSLEILNCQFTNTNIRQKDWIYRLEEQQIVNSTSGQKDEKLIIITLEQFFPIYSQGGNIFIKSAFTNIENSIFDKGQAIRGSGLVVETIDSGFINIINTQITRQYNSLLNQYSSNGGCLYVDSSNSKLQLNIERVIMSECVTRLDGGCIYVSPSTQQSSVAISDSKFTNCMGLKTSAIYIPFSTSSPMLPSLSITQSSFSQNNMVNFLRNIPDISTIDTEYMFTRSSVFYQSYGRFTLTSTTFKEFQFVSVMILEEMVEVEINDVTVSNNTIFINSILAITLYEISGVITLTSTKIIDHYQYDPPSSTSCGNLDSYYVSYVSKNVLSEQTCLAVEDLDSNFKSDGLAIIINQVGDDGNYPIYFQSLDDLYTSLTDLMKYQVIKANYNQEVIHKILDNIELNLIFPIFTTFSIDENSVFIGCYLSTILQGYVEQFQKIPTGLFKLSSVTSKQYLTIEQILIQNNKCLRCVNGLVQILQVHQETYPVIELKDFFCLSNIAGYYGCLVLTYDDVLNDAEQSIPLTDYELSNSRRMLGVVEDLAQQKNVVIISKSKFIGNSAKVGGGIAIIGLDSLIIRSEFTDNYASLMGGALYYKSVVYKTDSTLLNIADNTVEGNVAQLAGGMFISGGSIGNVSSIEVFFQNNQGQLRGDNLEEYPQSLTLSMKNNELMKTITFEDSKSTIIDIISLDPYELYNYKNTTTYLLLPSGQAIDSYKYYYSDTDEQVPYDWKFRIINLDRFKQPMSNINSTESCTLTGRIMDTNNYNTSKEFLSNFTNTQVFYYDQTAGAFDLDALVVTFDPYLEDNLYLQLRFVCTPIKIPVYQTVSPFKIQSYNQNYALYVNVKTLPCQLGEAYSLQQCKACTKADKTYSVSEKQTQCQAMDSSTMDDVSPVGIKLKEGYWRPEFDSEIITYCLNLPLNCNGGWTPGSPSCYTGHMGALCESCDIYGVRDESYSTSAKYKCGPCANTYAVNAVVITALSFVTLFSMILSVKGNYQMLEDFVKTQNRIAMGILVSPSQSNLAILIKLFTNYFQILSAISTFQINLSEGITNATQVMGNPTQSMAYSLDCFLVDMTSIDILYFRLIWALLMPIIYLAVFLFGYFLAVLLKQVDFKEGIIYTAFIYMFLYLQPTLVGGFIALASSREIGGIGWVQADVLYQYDTDTHYIWLAGFVAPMLICWAFLFPCIFMYLVYKLRNKLDDFESRKKLGYFYNEYTKEGYLWEFVKIFEKELIIIFLTFYEDRVVVKGLIIFLIVFFYGGFTIRFQPYSSKRLNFIDRLSTAICAASLCLGVLIYSAIKEDLVYLEIIMIVIVGAINFAFILLMVYYLFEGYLIKFQPQLDKIRDELRIHHPEIQEKYPWSRKMLYNQAKMNEKVKKLWATLRYQTRRGIQRKRKDPQAPLFVNENSEQPVLMPFFVPEEIKQCINLQYSIRKNNQLTRFTKLSKNIS</sequence>
<accession>A0C5G9</accession>
<feature type="transmembrane region" description="Helical" evidence="1">
    <location>
        <begin position="2362"/>
        <end position="2383"/>
    </location>
</feature>
<dbReference type="OMA" id="THYIWLA"/>
<feature type="transmembrane region" description="Helical" evidence="1">
    <location>
        <begin position="2444"/>
        <end position="2471"/>
    </location>
</feature>
<dbReference type="SUPFAM" id="SSF51126">
    <property type="entry name" value="Pectin lyase-like"/>
    <property type="match status" value="1"/>
</dbReference>
<name>A0C5G9_PARTE</name>
<dbReference type="InterPro" id="IPR011050">
    <property type="entry name" value="Pectin_lyase_fold/virulence"/>
</dbReference>
<gene>
    <name evidence="2" type="ORF">GSPATT00006535001</name>
</gene>
<evidence type="ECO:0000313" key="2">
    <source>
        <dbReference type="EMBL" id="CAK66036.1"/>
    </source>
</evidence>
<dbReference type="HOGENOM" id="CLU_000411_0_0_1"/>
<evidence type="ECO:0000256" key="1">
    <source>
        <dbReference type="SAM" id="Phobius"/>
    </source>
</evidence>
<protein>
    <submittedName>
        <fullName evidence="2">Uncharacterized protein</fullName>
    </submittedName>
</protein>
<proteinExistence type="predicted"/>
<dbReference type="KEGG" id="ptm:GSPATT00006535001"/>
<feature type="transmembrane region" description="Helical" evidence="1">
    <location>
        <begin position="2582"/>
        <end position="2607"/>
    </location>
</feature>
<reference evidence="2 3" key="1">
    <citation type="journal article" date="2006" name="Nature">
        <title>Global trends of whole-genome duplications revealed by the ciliate Paramecium tetraurelia.</title>
        <authorList>
            <consortium name="Genoscope"/>
            <person name="Aury J.-M."/>
            <person name="Jaillon O."/>
            <person name="Duret L."/>
            <person name="Noel B."/>
            <person name="Jubin C."/>
            <person name="Porcel B.M."/>
            <person name="Segurens B."/>
            <person name="Daubin V."/>
            <person name="Anthouard V."/>
            <person name="Aiach N."/>
            <person name="Arnaiz O."/>
            <person name="Billaut A."/>
            <person name="Beisson J."/>
            <person name="Blanc I."/>
            <person name="Bouhouche K."/>
            <person name="Camara F."/>
            <person name="Duharcourt S."/>
            <person name="Guigo R."/>
            <person name="Gogendeau D."/>
            <person name="Katinka M."/>
            <person name="Keller A.-M."/>
            <person name="Kissmehl R."/>
            <person name="Klotz C."/>
            <person name="Koll F."/>
            <person name="Le Moue A."/>
            <person name="Lepere C."/>
            <person name="Malinsky S."/>
            <person name="Nowacki M."/>
            <person name="Nowak J.K."/>
            <person name="Plattner H."/>
            <person name="Poulain J."/>
            <person name="Ruiz F."/>
            <person name="Serrano V."/>
            <person name="Zagulski M."/>
            <person name="Dessen P."/>
            <person name="Betermier M."/>
            <person name="Weissenbach J."/>
            <person name="Scarpelli C."/>
            <person name="Schachter V."/>
            <person name="Sperling L."/>
            <person name="Meyer E."/>
            <person name="Cohen J."/>
            <person name="Wincker P."/>
        </authorList>
    </citation>
    <scope>NUCLEOTIDE SEQUENCE [LARGE SCALE GENOMIC DNA]</scope>
    <source>
        <strain evidence="2 3">Stock d4-2</strain>
    </source>
</reference>
<keyword evidence="1" id="KW-0812">Transmembrane</keyword>
<feature type="transmembrane region" description="Helical" evidence="1">
    <location>
        <begin position="2553"/>
        <end position="2576"/>
    </location>
</feature>
<dbReference type="PANTHER" id="PTHR11319">
    <property type="entry name" value="G PROTEIN-COUPLED RECEPTOR-RELATED"/>
    <property type="match status" value="1"/>
</dbReference>
<keyword evidence="3" id="KW-1185">Reference proteome</keyword>
<dbReference type="PANTHER" id="PTHR11319:SF35">
    <property type="entry name" value="OUTER MEMBRANE PROTEIN PMPC-RELATED"/>
    <property type="match status" value="1"/>
</dbReference>
<dbReference type="GeneID" id="5019218"/>
<dbReference type="STRING" id="5888.A0C5G9"/>
<dbReference type="SUPFAM" id="SSF57184">
    <property type="entry name" value="Growth factor receptor domain"/>
    <property type="match status" value="2"/>
</dbReference>
<dbReference type="OrthoDB" id="292938at2759"/>
<dbReference type="InParanoid" id="A0C5G9"/>
<feature type="transmembrane region" description="Helical" evidence="1">
    <location>
        <begin position="2522"/>
        <end position="2541"/>
    </location>
</feature>
<feature type="transmembrane region" description="Helical" evidence="1">
    <location>
        <begin position="2395"/>
        <end position="2419"/>
    </location>
</feature>
<evidence type="ECO:0000313" key="3">
    <source>
        <dbReference type="Proteomes" id="UP000000600"/>
    </source>
</evidence>
<dbReference type="eggNOG" id="KOG3525">
    <property type="taxonomic scope" value="Eukaryota"/>
</dbReference>
<dbReference type="EMBL" id="CT868041">
    <property type="protein sequence ID" value="CAK66036.1"/>
    <property type="molecule type" value="Genomic_DNA"/>
</dbReference>
<dbReference type="RefSeq" id="XP_001433433.1">
    <property type="nucleotide sequence ID" value="XM_001433396.1"/>
</dbReference>
<organism evidence="2 3">
    <name type="scientific">Paramecium tetraurelia</name>
    <dbReference type="NCBI Taxonomy" id="5888"/>
    <lineage>
        <taxon>Eukaryota</taxon>
        <taxon>Sar</taxon>
        <taxon>Alveolata</taxon>
        <taxon>Ciliophora</taxon>
        <taxon>Intramacronucleata</taxon>
        <taxon>Oligohymenophorea</taxon>
        <taxon>Peniculida</taxon>
        <taxon>Parameciidae</taxon>
        <taxon>Paramecium</taxon>
    </lineage>
</organism>
<dbReference type="InterPro" id="IPR009030">
    <property type="entry name" value="Growth_fac_rcpt_cys_sf"/>
</dbReference>
<feature type="transmembrane region" description="Helical" evidence="1">
    <location>
        <begin position="2247"/>
        <end position="2267"/>
    </location>
</feature>